<dbReference type="Proteomes" id="UP000032142">
    <property type="component" value="Unassembled WGS sequence"/>
</dbReference>
<evidence type="ECO:0000313" key="2">
    <source>
        <dbReference type="Proteomes" id="UP000032142"/>
    </source>
</evidence>
<gene>
    <name evidence="1" type="ORF">F383_00965</name>
</gene>
<proteinExistence type="predicted"/>
<sequence length="11" mass="1331">MFVDIRDFGCK</sequence>
<evidence type="ECO:0000313" key="1">
    <source>
        <dbReference type="EMBL" id="KHG22856.1"/>
    </source>
</evidence>
<organism evidence="1 2">
    <name type="scientific">Gossypium arboreum</name>
    <name type="common">Tree cotton</name>
    <name type="synonym">Gossypium nanking</name>
    <dbReference type="NCBI Taxonomy" id="29729"/>
    <lineage>
        <taxon>Eukaryota</taxon>
        <taxon>Viridiplantae</taxon>
        <taxon>Streptophyta</taxon>
        <taxon>Embryophyta</taxon>
        <taxon>Tracheophyta</taxon>
        <taxon>Spermatophyta</taxon>
        <taxon>Magnoliopsida</taxon>
        <taxon>eudicotyledons</taxon>
        <taxon>Gunneridae</taxon>
        <taxon>Pentapetalae</taxon>
        <taxon>rosids</taxon>
        <taxon>malvids</taxon>
        <taxon>Malvales</taxon>
        <taxon>Malvaceae</taxon>
        <taxon>Malvoideae</taxon>
        <taxon>Gossypium</taxon>
    </lineage>
</organism>
<keyword evidence="2" id="KW-1185">Reference proteome</keyword>
<reference evidence="2" key="1">
    <citation type="submission" date="2014-09" db="EMBL/GenBank/DDBJ databases">
        <authorList>
            <person name="Mudge J."/>
            <person name="Ramaraj T."/>
            <person name="Lindquist I.E."/>
            <person name="Bharti A.K."/>
            <person name="Sundararajan A."/>
            <person name="Cameron C.T."/>
            <person name="Woodward J.E."/>
            <person name="May G.D."/>
            <person name="Brubaker C."/>
            <person name="Broadhvest J."/>
            <person name="Wilkins T.A."/>
        </authorList>
    </citation>
    <scope>NUCLEOTIDE SEQUENCE</scope>
    <source>
        <strain evidence="2">cv. AKA8401</strain>
    </source>
</reference>
<protein>
    <submittedName>
        <fullName evidence="1">Uncharacterized protein</fullName>
    </submittedName>
</protein>
<name>A0A0B0PHN2_GOSAR</name>
<dbReference type="EMBL" id="KN423058">
    <property type="protein sequence ID" value="KHG22856.1"/>
    <property type="molecule type" value="Genomic_DNA"/>
</dbReference>
<accession>A0A0B0PHN2</accession>